<dbReference type="Gene3D" id="3.40.50.300">
    <property type="entry name" value="P-loop containing nucleotide triphosphate hydrolases"/>
    <property type="match status" value="1"/>
</dbReference>
<reference evidence="4 6" key="1">
    <citation type="submission" date="2019-07" db="EMBL/GenBank/DDBJ databases">
        <title>Genomes of sea-ice associated Colwellia species.</title>
        <authorList>
            <person name="Bowman J.P."/>
        </authorList>
    </citation>
    <scope>NUCLEOTIDE SEQUENCE [LARGE SCALE GENOMIC DNA]</scope>
    <source>
        <strain evidence="3 5">ACAM 607</strain>
        <strain evidence="4 6">IC036</strain>
    </source>
</reference>
<dbReference type="Pfam" id="PF22688">
    <property type="entry name" value="Hda_lid"/>
    <property type="match status" value="1"/>
</dbReference>
<name>A0A5C6QHY1_9GAMM</name>
<evidence type="ECO:0000313" key="5">
    <source>
        <dbReference type="Proteomes" id="UP000321525"/>
    </source>
</evidence>
<dbReference type="Pfam" id="PF00308">
    <property type="entry name" value="Bac_DnaA"/>
    <property type="match status" value="1"/>
</dbReference>
<accession>A0A5C6QHY1</accession>
<feature type="domain" description="Hda lid" evidence="2">
    <location>
        <begin position="173"/>
        <end position="237"/>
    </location>
</feature>
<dbReference type="InterPro" id="IPR013317">
    <property type="entry name" value="DnaA_dom"/>
</dbReference>
<keyword evidence="5" id="KW-1185">Reference proteome</keyword>
<dbReference type="GO" id="GO:0006270">
    <property type="term" value="P:DNA replication initiation"/>
    <property type="evidence" value="ECO:0007669"/>
    <property type="project" value="TreeGrafter"/>
</dbReference>
<dbReference type="EMBL" id="VOLR01000013">
    <property type="protein sequence ID" value="TWX59145.1"/>
    <property type="molecule type" value="Genomic_DNA"/>
</dbReference>
<dbReference type="SUPFAM" id="SSF52540">
    <property type="entry name" value="P-loop containing nucleoside triphosphate hydrolases"/>
    <property type="match status" value="1"/>
</dbReference>
<comment type="caution">
    <text evidence="4">The sequence shown here is derived from an EMBL/GenBank/DDBJ whole genome shotgun (WGS) entry which is preliminary data.</text>
</comment>
<dbReference type="Proteomes" id="UP000321525">
    <property type="component" value="Unassembled WGS sequence"/>
</dbReference>
<gene>
    <name evidence="4" type="primary">hda</name>
    <name evidence="3" type="ORF">ESZ26_10535</name>
    <name evidence="4" type="ORF">ESZ27_07470</name>
</gene>
<dbReference type="EMBL" id="VOLQ01000011">
    <property type="protein sequence ID" value="TWX68172.1"/>
    <property type="molecule type" value="Genomic_DNA"/>
</dbReference>
<evidence type="ECO:0000259" key="1">
    <source>
        <dbReference type="Pfam" id="PF00308"/>
    </source>
</evidence>
<dbReference type="NCBIfam" id="TIGR03420">
    <property type="entry name" value="DnaA_homol_Hda"/>
    <property type="match status" value="1"/>
</dbReference>
<organism evidence="4 6">
    <name type="scientific">Colwellia hornerae</name>
    <dbReference type="NCBI Taxonomy" id="89402"/>
    <lineage>
        <taxon>Bacteria</taxon>
        <taxon>Pseudomonadati</taxon>
        <taxon>Pseudomonadota</taxon>
        <taxon>Gammaproteobacteria</taxon>
        <taxon>Alteromonadales</taxon>
        <taxon>Colwelliaceae</taxon>
        <taxon>Colwellia</taxon>
    </lineage>
</organism>
<dbReference type="Proteomes" id="UP000321917">
    <property type="component" value="Unassembled WGS sequence"/>
</dbReference>
<dbReference type="RefSeq" id="WP_146799588.1">
    <property type="nucleotide sequence ID" value="NZ_VOLP01000013.1"/>
</dbReference>
<dbReference type="InterPro" id="IPR027417">
    <property type="entry name" value="P-loop_NTPase"/>
</dbReference>
<dbReference type="GO" id="GO:0032297">
    <property type="term" value="P:negative regulation of DNA-templated DNA replication initiation"/>
    <property type="evidence" value="ECO:0007669"/>
    <property type="project" value="InterPro"/>
</dbReference>
<evidence type="ECO:0000259" key="2">
    <source>
        <dbReference type="Pfam" id="PF22688"/>
    </source>
</evidence>
<evidence type="ECO:0000313" key="4">
    <source>
        <dbReference type="EMBL" id="TWX68172.1"/>
    </source>
</evidence>
<dbReference type="PANTHER" id="PTHR30050:SF5">
    <property type="entry name" value="DNAA REGULATORY INACTIVATOR HDA"/>
    <property type="match status" value="1"/>
</dbReference>
<feature type="domain" description="Chromosomal replication initiator protein DnaA ATPAse" evidence="1">
    <location>
        <begin position="46"/>
        <end position="165"/>
    </location>
</feature>
<dbReference type="AlphaFoldDB" id="A0A5C6QHY1"/>
<sequence>MKVTSQLTLSVQLPDDETFSSFQSIANYSATEQLKSFIKASQHSVESPHVNSFYLFGLSGVGKSHLLHASCTFAEKLGLSSVCLSFSELKQLSVEVLDGLENIDLICLDDVQLIAGDKLWQQAVFDLFNRVIEHNKRLIITGDQSVSQLKLSLADLVSRLSWGMTEQIKPLDDEEKLIALKFRAQQRGLLLSDEVAKYLLSHLSREMSHLILALAELDEASIREQRKITIPFIKAILF</sequence>
<dbReference type="Gene3D" id="1.10.8.60">
    <property type="match status" value="1"/>
</dbReference>
<protein>
    <submittedName>
        <fullName evidence="4">DnaA regulatory inactivator Hda</fullName>
    </submittedName>
</protein>
<dbReference type="InterPro" id="IPR017788">
    <property type="entry name" value="Hda"/>
</dbReference>
<dbReference type="InterPro" id="IPR055199">
    <property type="entry name" value="Hda_lid"/>
</dbReference>
<evidence type="ECO:0000313" key="6">
    <source>
        <dbReference type="Proteomes" id="UP000321917"/>
    </source>
</evidence>
<dbReference type="OrthoDB" id="9784878at2"/>
<proteinExistence type="predicted"/>
<dbReference type="PANTHER" id="PTHR30050">
    <property type="entry name" value="CHROMOSOMAL REPLICATION INITIATOR PROTEIN DNAA"/>
    <property type="match status" value="1"/>
</dbReference>
<evidence type="ECO:0000313" key="3">
    <source>
        <dbReference type="EMBL" id="TWX59145.1"/>
    </source>
</evidence>